<proteinExistence type="predicted"/>
<sequence>MALRCLACLVICHRSCGLEPPPVPTTFLPECHHVSTIPLFHTPQMFMAVSSVCEQFLELPRGIMQYDLQYDNQN</sequence>
<feature type="signal peptide" evidence="1">
    <location>
        <begin position="1"/>
        <end position="17"/>
    </location>
</feature>
<evidence type="ECO:0000313" key="2">
    <source>
        <dbReference type="EMBL" id="EDN99950.1"/>
    </source>
</evidence>
<dbReference type="GeneID" id="5492872"/>
<dbReference type="InParanoid" id="A7EBX2"/>
<dbReference type="KEGG" id="ssl:SS1G_02808"/>
<evidence type="ECO:0000256" key="1">
    <source>
        <dbReference type="SAM" id="SignalP"/>
    </source>
</evidence>
<protein>
    <recommendedName>
        <fullName evidence="4">Secreted protein</fullName>
    </recommendedName>
</protein>
<keyword evidence="3" id="KW-1185">Reference proteome</keyword>
<reference evidence="3" key="1">
    <citation type="journal article" date="2011" name="PLoS Genet.">
        <title>Genomic analysis of the necrotrophic fungal pathogens Sclerotinia sclerotiorum and Botrytis cinerea.</title>
        <authorList>
            <person name="Amselem J."/>
            <person name="Cuomo C.A."/>
            <person name="van Kan J.A."/>
            <person name="Viaud M."/>
            <person name="Benito E.P."/>
            <person name="Couloux A."/>
            <person name="Coutinho P.M."/>
            <person name="de Vries R.P."/>
            <person name="Dyer P.S."/>
            <person name="Fillinger S."/>
            <person name="Fournier E."/>
            <person name="Gout L."/>
            <person name="Hahn M."/>
            <person name="Kohn L."/>
            <person name="Lapalu N."/>
            <person name="Plummer K.M."/>
            <person name="Pradier J.M."/>
            <person name="Quevillon E."/>
            <person name="Sharon A."/>
            <person name="Simon A."/>
            <person name="ten Have A."/>
            <person name="Tudzynski B."/>
            <person name="Tudzynski P."/>
            <person name="Wincker P."/>
            <person name="Andrew M."/>
            <person name="Anthouard V."/>
            <person name="Beever R.E."/>
            <person name="Beffa R."/>
            <person name="Benoit I."/>
            <person name="Bouzid O."/>
            <person name="Brault B."/>
            <person name="Chen Z."/>
            <person name="Choquer M."/>
            <person name="Collemare J."/>
            <person name="Cotton P."/>
            <person name="Danchin E.G."/>
            <person name="Da Silva C."/>
            <person name="Gautier A."/>
            <person name="Giraud C."/>
            <person name="Giraud T."/>
            <person name="Gonzalez C."/>
            <person name="Grossetete S."/>
            <person name="Guldener U."/>
            <person name="Henrissat B."/>
            <person name="Howlett B.J."/>
            <person name="Kodira C."/>
            <person name="Kretschmer M."/>
            <person name="Lappartient A."/>
            <person name="Leroch M."/>
            <person name="Levis C."/>
            <person name="Mauceli E."/>
            <person name="Neuveglise C."/>
            <person name="Oeser B."/>
            <person name="Pearson M."/>
            <person name="Poulain J."/>
            <person name="Poussereau N."/>
            <person name="Quesneville H."/>
            <person name="Rascle C."/>
            <person name="Schumacher J."/>
            <person name="Segurens B."/>
            <person name="Sexton A."/>
            <person name="Silva E."/>
            <person name="Sirven C."/>
            <person name="Soanes D.M."/>
            <person name="Talbot N.J."/>
            <person name="Templeton M."/>
            <person name="Yandava C."/>
            <person name="Yarden O."/>
            <person name="Zeng Q."/>
            <person name="Rollins J.A."/>
            <person name="Lebrun M.H."/>
            <person name="Dickman M."/>
        </authorList>
    </citation>
    <scope>NUCLEOTIDE SEQUENCE [LARGE SCALE GENOMIC DNA]</scope>
    <source>
        <strain evidence="3">ATCC 18683 / 1980 / Ss-1</strain>
    </source>
</reference>
<dbReference type="EMBL" id="CH476623">
    <property type="protein sequence ID" value="EDN99950.1"/>
    <property type="molecule type" value="Genomic_DNA"/>
</dbReference>
<dbReference type="AlphaFoldDB" id="A7EBX2"/>
<gene>
    <name evidence="2" type="ORF">SS1G_02808</name>
</gene>
<dbReference type="Proteomes" id="UP000001312">
    <property type="component" value="Unassembled WGS sequence"/>
</dbReference>
<organism evidence="2 3">
    <name type="scientific">Sclerotinia sclerotiorum (strain ATCC 18683 / 1980 / Ss-1)</name>
    <name type="common">White mold</name>
    <name type="synonym">Whetzelinia sclerotiorum</name>
    <dbReference type="NCBI Taxonomy" id="665079"/>
    <lineage>
        <taxon>Eukaryota</taxon>
        <taxon>Fungi</taxon>
        <taxon>Dikarya</taxon>
        <taxon>Ascomycota</taxon>
        <taxon>Pezizomycotina</taxon>
        <taxon>Leotiomycetes</taxon>
        <taxon>Helotiales</taxon>
        <taxon>Sclerotiniaceae</taxon>
        <taxon>Sclerotinia</taxon>
    </lineage>
</organism>
<name>A7EBX2_SCLS1</name>
<feature type="chain" id="PRO_5002708241" description="Secreted protein" evidence="1">
    <location>
        <begin position="18"/>
        <end position="74"/>
    </location>
</feature>
<keyword evidence="1" id="KW-0732">Signal</keyword>
<accession>A7EBX2</accession>
<evidence type="ECO:0008006" key="4">
    <source>
        <dbReference type="Google" id="ProtNLM"/>
    </source>
</evidence>
<dbReference type="HOGENOM" id="CLU_2689289_0_0_1"/>
<dbReference type="RefSeq" id="XP_001596588.1">
    <property type="nucleotide sequence ID" value="XM_001596538.1"/>
</dbReference>
<evidence type="ECO:0000313" key="3">
    <source>
        <dbReference type="Proteomes" id="UP000001312"/>
    </source>
</evidence>